<dbReference type="Proteomes" id="UP001576776">
    <property type="component" value="Unassembled WGS sequence"/>
</dbReference>
<dbReference type="InterPro" id="IPR050194">
    <property type="entry name" value="Glycosyltransferase_grp1"/>
</dbReference>
<accession>A0ABV4Y9F9</accession>
<keyword evidence="3" id="KW-0808">Transferase</keyword>
<dbReference type="Pfam" id="PF00534">
    <property type="entry name" value="Glycos_transf_1"/>
    <property type="match status" value="1"/>
</dbReference>
<dbReference type="GO" id="GO:0016757">
    <property type="term" value="F:glycosyltransferase activity"/>
    <property type="evidence" value="ECO:0007669"/>
    <property type="project" value="UniProtKB-KW"/>
</dbReference>
<reference evidence="3 4" key="1">
    <citation type="submission" date="2024-09" db="EMBL/GenBank/DDBJ databases">
        <title>Floridaenema gen nov. (Aerosakkonemataceae, Aerosakkonematales ord. nov., Cyanobacteria) from benthic tropical and subtropical fresh waters, with the description of four new species.</title>
        <authorList>
            <person name="Moretto J.A."/>
            <person name="Berthold D.E."/>
            <person name="Lefler F.W."/>
            <person name="Huang I.-S."/>
            <person name="Laughinghouse H. IV."/>
        </authorList>
    </citation>
    <scope>NUCLEOTIDE SEQUENCE [LARGE SCALE GENOMIC DNA]</scope>
    <source>
        <strain evidence="3 4">BLCC-F154</strain>
    </source>
</reference>
<evidence type="ECO:0000313" key="3">
    <source>
        <dbReference type="EMBL" id="MFB2935439.1"/>
    </source>
</evidence>
<keyword evidence="4" id="KW-1185">Reference proteome</keyword>
<proteinExistence type="predicted"/>
<dbReference type="CDD" id="cd03821">
    <property type="entry name" value="GT4_Bme6-like"/>
    <property type="match status" value="1"/>
</dbReference>
<keyword evidence="3" id="KW-0328">Glycosyltransferase</keyword>
<dbReference type="RefSeq" id="WP_413256954.1">
    <property type="nucleotide sequence ID" value="NZ_JBHFNS010000041.1"/>
</dbReference>
<dbReference type="Pfam" id="PF13579">
    <property type="entry name" value="Glyco_trans_4_4"/>
    <property type="match status" value="1"/>
</dbReference>
<dbReference type="SUPFAM" id="SSF53756">
    <property type="entry name" value="UDP-Glycosyltransferase/glycogen phosphorylase"/>
    <property type="match status" value="1"/>
</dbReference>
<dbReference type="PANTHER" id="PTHR45947:SF3">
    <property type="entry name" value="SULFOQUINOVOSYL TRANSFERASE SQD2"/>
    <property type="match status" value="1"/>
</dbReference>
<feature type="domain" description="Glycosyltransferase subfamily 4-like N-terminal" evidence="2">
    <location>
        <begin position="15"/>
        <end position="184"/>
    </location>
</feature>
<dbReference type="EMBL" id="JBHFNS010000041">
    <property type="protein sequence ID" value="MFB2935439.1"/>
    <property type="molecule type" value="Genomic_DNA"/>
</dbReference>
<name>A0ABV4Y9F9_9CYAN</name>
<evidence type="ECO:0000259" key="1">
    <source>
        <dbReference type="Pfam" id="PF00534"/>
    </source>
</evidence>
<sequence length="399" mass="44344">MKILHVIPSVSPTLGGPTQVVLNLVKALRECKVDAEIVTTNDRGTTLLDVPLYQLTEYEQVPVWFLPRFSPPLKEYIFSPAIAQWLGKNIRNYDILDNHYLFSYASTCAGAIARWQNIPYTVRTMGQLAPWALAQSQRKKQIYSLLIERHNLNRAAAIHCTSAGEAEDVRNFGIKTPTVTLPLGVNQPETLPDAKQQIREIYRIPATIPIVLFLSRLHYKKRPELLIRSLSKLALNQTKFHLILAGTGEPDYLQYLQNLVLDSGLTAQTTFSGFVTGKDKDLLLQGSDIFVLPSFSENFGIAVAEALANGLPVIITPDIQIAPEISQANAGLIVPGEEAAIANAIAQLLATPEQRHQLSENGKKLVKERYSWNAIASQLAEVYRTIIEQAKIPNQNNFS</sequence>
<dbReference type="PANTHER" id="PTHR45947">
    <property type="entry name" value="SULFOQUINOVOSYL TRANSFERASE SQD2"/>
    <property type="match status" value="1"/>
</dbReference>
<dbReference type="InterPro" id="IPR028098">
    <property type="entry name" value="Glyco_trans_4-like_N"/>
</dbReference>
<gene>
    <name evidence="3" type="ORF">ACE1B6_09180</name>
</gene>
<dbReference type="InterPro" id="IPR001296">
    <property type="entry name" value="Glyco_trans_1"/>
</dbReference>
<feature type="domain" description="Glycosyl transferase family 1" evidence="1">
    <location>
        <begin position="195"/>
        <end position="364"/>
    </location>
</feature>
<protein>
    <submittedName>
        <fullName evidence="3">Glycosyltransferase</fullName>
        <ecNumber evidence="3">2.4.-.-</ecNumber>
    </submittedName>
</protein>
<comment type="caution">
    <text evidence="3">The sequence shown here is derived from an EMBL/GenBank/DDBJ whole genome shotgun (WGS) entry which is preliminary data.</text>
</comment>
<dbReference type="EC" id="2.4.-.-" evidence="3"/>
<evidence type="ECO:0000259" key="2">
    <source>
        <dbReference type="Pfam" id="PF13579"/>
    </source>
</evidence>
<organism evidence="3 4">
    <name type="scientific">Floridaenema fluviatile BLCC-F154</name>
    <dbReference type="NCBI Taxonomy" id="3153640"/>
    <lineage>
        <taxon>Bacteria</taxon>
        <taxon>Bacillati</taxon>
        <taxon>Cyanobacteriota</taxon>
        <taxon>Cyanophyceae</taxon>
        <taxon>Oscillatoriophycideae</taxon>
        <taxon>Aerosakkonematales</taxon>
        <taxon>Aerosakkonemataceae</taxon>
        <taxon>Floridanema</taxon>
        <taxon>Floridanema fluviatile</taxon>
    </lineage>
</organism>
<dbReference type="Gene3D" id="3.40.50.2000">
    <property type="entry name" value="Glycogen Phosphorylase B"/>
    <property type="match status" value="2"/>
</dbReference>
<evidence type="ECO:0000313" key="4">
    <source>
        <dbReference type="Proteomes" id="UP001576776"/>
    </source>
</evidence>